<dbReference type="GO" id="GO:0016787">
    <property type="term" value="F:hydrolase activity"/>
    <property type="evidence" value="ECO:0007669"/>
    <property type="project" value="UniProtKB-KW"/>
</dbReference>
<evidence type="ECO:0000256" key="1">
    <source>
        <dbReference type="ARBA" id="ARBA00022801"/>
    </source>
</evidence>
<accession>A0A1Q5TIF1</accession>
<sequence length="233" mass="26433">MGWWYGRDTVSRYKGIEDSLSFLARYIHGRPIHGIIGFSQGACISGMICSLLESRNDPEKAAAIRLQNLPLDEYLRLPGQEPLRFFIGIGGYRGTLQYYGSLYSSLINTPSCHALASMDFIVERFQTMNLTECFSSSEIVQFYGCHFVPRDRGTVESLARFALRNAREGSPSSLFPSVARTWSQSDSDETQSSTWGPDQSLRIHLVWRELRKPRVVRGRVIRFNSRRSASTCT</sequence>
<dbReference type="STRING" id="1316194.A0A1Q5TIF1"/>
<dbReference type="GO" id="GO:0072330">
    <property type="term" value="P:monocarboxylic acid biosynthetic process"/>
    <property type="evidence" value="ECO:0007669"/>
    <property type="project" value="UniProtKB-ARBA"/>
</dbReference>
<evidence type="ECO:0000259" key="3">
    <source>
        <dbReference type="Pfam" id="PF03959"/>
    </source>
</evidence>
<dbReference type="InterPro" id="IPR029058">
    <property type="entry name" value="AB_hydrolase_fold"/>
</dbReference>
<dbReference type="PANTHER" id="PTHR48070:SF6">
    <property type="entry name" value="ESTERASE OVCA2"/>
    <property type="match status" value="1"/>
</dbReference>
<dbReference type="InterPro" id="IPR005645">
    <property type="entry name" value="FSH-like_dom"/>
</dbReference>
<dbReference type="Pfam" id="PF03959">
    <property type="entry name" value="FSH1"/>
    <property type="match status" value="1"/>
</dbReference>
<organism evidence="4 5">
    <name type="scientific">Penicillium subrubescens</name>
    <dbReference type="NCBI Taxonomy" id="1316194"/>
    <lineage>
        <taxon>Eukaryota</taxon>
        <taxon>Fungi</taxon>
        <taxon>Dikarya</taxon>
        <taxon>Ascomycota</taxon>
        <taxon>Pezizomycotina</taxon>
        <taxon>Eurotiomycetes</taxon>
        <taxon>Eurotiomycetidae</taxon>
        <taxon>Eurotiales</taxon>
        <taxon>Aspergillaceae</taxon>
        <taxon>Penicillium</taxon>
    </lineage>
</organism>
<dbReference type="Proteomes" id="UP000186955">
    <property type="component" value="Unassembled WGS sequence"/>
</dbReference>
<feature type="compositionally biased region" description="Low complexity" evidence="2">
    <location>
        <begin position="182"/>
        <end position="195"/>
    </location>
</feature>
<dbReference type="Gene3D" id="3.40.50.1820">
    <property type="entry name" value="alpha/beta hydrolase"/>
    <property type="match status" value="1"/>
</dbReference>
<protein>
    <submittedName>
        <fullName evidence="4">Dihydrofolate reductase</fullName>
    </submittedName>
</protein>
<dbReference type="AlphaFoldDB" id="A0A1Q5TIF1"/>
<dbReference type="SUPFAM" id="SSF53474">
    <property type="entry name" value="alpha/beta-Hydrolases"/>
    <property type="match status" value="1"/>
</dbReference>
<name>A0A1Q5TIF1_9EURO</name>
<reference evidence="4 5" key="1">
    <citation type="submission" date="2016-10" db="EMBL/GenBank/DDBJ databases">
        <title>Genome sequence of the ascomycete fungus Penicillium subrubescens.</title>
        <authorList>
            <person name="De Vries R.P."/>
            <person name="Peng M."/>
            <person name="Dilokpimol A."/>
            <person name="Hilden K."/>
            <person name="Makela M.R."/>
            <person name="Grigoriev I."/>
            <person name="Riley R."/>
            <person name="Granchi Z."/>
        </authorList>
    </citation>
    <scope>NUCLEOTIDE SEQUENCE [LARGE SCALE GENOMIC DNA]</scope>
    <source>
        <strain evidence="4 5">CBS 132785</strain>
    </source>
</reference>
<evidence type="ECO:0000313" key="4">
    <source>
        <dbReference type="EMBL" id="OKO99998.1"/>
    </source>
</evidence>
<gene>
    <name evidence="4" type="ORF">PENSUB_8215</name>
</gene>
<dbReference type="InterPro" id="IPR050593">
    <property type="entry name" value="LovG"/>
</dbReference>
<feature type="region of interest" description="Disordered" evidence="2">
    <location>
        <begin position="168"/>
        <end position="196"/>
    </location>
</feature>
<dbReference type="GO" id="GO:0005737">
    <property type="term" value="C:cytoplasm"/>
    <property type="evidence" value="ECO:0007669"/>
    <property type="project" value="TreeGrafter"/>
</dbReference>
<feature type="domain" description="Serine hydrolase" evidence="3">
    <location>
        <begin position="2"/>
        <end position="156"/>
    </location>
</feature>
<evidence type="ECO:0000313" key="5">
    <source>
        <dbReference type="Proteomes" id="UP000186955"/>
    </source>
</evidence>
<comment type="caution">
    <text evidence="4">The sequence shown here is derived from an EMBL/GenBank/DDBJ whole genome shotgun (WGS) entry which is preliminary data.</text>
</comment>
<proteinExistence type="predicted"/>
<keyword evidence="5" id="KW-1185">Reference proteome</keyword>
<dbReference type="PANTHER" id="PTHR48070">
    <property type="entry name" value="ESTERASE OVCA2"/>
    <property type="match status" value="1"/>
</dbReference>
<dbReference type="GO" id="GO:0017000">
    <property type="term" value="P:antibiotic biosynthetic process"/>
    <property type="evidence" value="ECO:0007669"/>
    <property type="project" value="UniProtKB-ARBA"/>
</dbReference>
<dbReference type="EMBL" id="MNBE01000653">
    <property type="protein sequence ID" value="OKO99998.1"/>
    <property type="molecule type" value="Genomic_DNA"/>
</dbReference>
<dbReference type="GO" id="GO:0005634">
    <property type="term" value="C:nucleus"/>
    <property type="evidence" value="ECO:0007669"/>
    <property type="project" value="TreeGrafter"/>
</dbReference>
<evidence type="ECO:0000256" key="2">
    <source>
        <dbReference type="SAM" id="MobiDB-lite"/>
    </source>
</evidence>
<keyword evidence="1" id="KW-0378">Hydrolase</keyword>